<sequence>MPESHFKLKKYPHYAEVIASTTPSDQDAVQISPNVFAWLKDDYGPDAWEWPICDDCRAAAERGAKLALSSSEHDPTLVTILMIRGHHFHTSTDAVAFAATYATIESLGVTGNNLPQIDGDSIRFPSGT</sequence>
<evidence type="ECO:0000313" key="2">
    <source>
        <dbReference type="Proteomes" id="UP000225740"/>
    </source>
</evidence>
<dbReference type="AlphaFoldDB" id="A0A2G1VZ14"/>
<reference evidence="1 2" key="1">
    <citation type="submission" date="2017-06" db="EMBL/GenBank/DDBJ databases">
        <title>Description of Rhodopirellula bahusiensis sp. nov.</title>
        <authorList>
            <person name="Kizina J."/>
            <person name="Harder J."/>
        </authorList>
    </citation>
    <scope>NUCLEOTIDE SEQUENCE [LARGE SCALE GENOMIC DNA]</scope>
    <source>
        <strain evidence="1 2">SWK21</strain>
    </source>
</reference>
<keyword evidence="2" id="KW-1185">Reference proteome</keyword>
<organism evidence="1 2">
    <name type="scientific">Rhodopirellula bahusiensis</name>
    <dbReference type="NCBI Taxonomy" id="2014065"/>
    <lineage>
        <taxon>Bacteria</taxon>
        <taxon>Pseudomonadati</taxon>
        <taxon>Planctomycetota</taxon>
        <taxon>Planctomycetia</taxon>
        <taxon>Pirellulales</taxon>
        <taxon>Pirellulaceae</taxon>
        <taxon>Rhodopirellula</taxon>
    </lineage>
</organism>
<dbReference type="Proteomes" id="UP000225740">
    <property type="component" value="Unassembled WGS sequence"/>
</dbReference>
<accession>A0A2G1VZ14</accession>
<dbReference type="EMBL" id="NIZW01000037">
    <property type="protein sequence ID" value="PHQ31850.1"/>
    <property type="molecule type" value="Genomic_DNA"/>
</dbReference>
<evidence type="ECO:0000313" key="1">
    <source>
        <dbReference type="EMBL" id="PHQ31850.1"/>
    </source>
</evidence>
<name>A0A2G1VZ14_9BACT</name>
<protein>
    <submittedName>
        <fullName evidence="1">Uncharacterized protein</fullName>
    </submittedName>
</protein>
<dbReference type="GeneID" id="90611835"/>
<dbReference type="OrthoDB" id="3396571at2"/>
<comment type="caution">
    <text evidence="1">The sequence shown here is derived from an EMBL/GenBank/DDBJ whole genome shotgun (WGS) entry which is preliminary data.</text>
</comment>
<dbReference type="RefSeq" id="WP_143549362.1">
    <property type="nucleotide sequence ID" value="NZ_NIZW01000037.1"/>
</dbReference>
<gene>
    <name evidence="1" type="ORF">CEE69_28670</name>
</gene>
<proteinExistence type="predicted"/>